<evidence type="ECO:0000256" key="2">
    <source>
        <dbReference type="ARBA" id="ARBA00004752"/>
    </source>
</evidence>
<evidence type="ECO:0000313" key="18">
    <source>
        <dbReference type="Proteomes" id="UP000294545"/>
    </source>
</evidence>
<dbReference type="Proteomes" id="UP000294545">
    <property type="component" value="Unassembled WGS sequence"/>
</dbReference>
<evidence type="ECO:0000256" key="3">
    <source>
        <dbReference type="ARBA" id="ARBA00007164"/>
    </source>
</evidence>
<evidence type="ECO:0000256" key="10">
    <source>
        <dbReference type="ARBA" id="ARBA00022984"/>
    </source>
</evidence>
<comment type="similarity">
    <text evidence="3 15">Belongs to the peptidase S11 family.</text>
</comment>
<keyword evidence="11" id="KW-0961">Cell wall biogenesis/degradation</keyword>
<feature type="active site" description="Proton acceptor" evidence="13">
    <location>
        <position position="67"/>
    </location>
</feature>
<dbReference type="GO" id="GO:0009252">
    <property type="term" value="P:peptidoglycan biosynthetic process"/>
    <property type="evidence" value="ECO:0007669"/>
    <property type="project" value="UniProtKB-UniPathway"/>
</dbReference>
<keyword evidence="6" id="KW-0645">Protease</keyword>
<dbReference type="Gene3D" id="3.40.710.10">
    <property type="entry name" value="DD-peptidase/beta-lactamase superfamily"/>
    <property type="match status" value="1"/>
</dbReference>
<dbReference type="GO" id="GO:0008360">
    <property type="term" value="P:regulation of cell shape"/>
    <property type="evidence" value="ECO:0007669"/>
    <property type="project" value="UniProtKB-KW"/>
</dbReference>
<feature type="active site" evidence="13">
    <location>
        <position position="119"/>
    </location>
</feature>
<organism evidence="17 18">
    <name type="scientific">Natranaerovirga hydrolytica</name>
    <dbReference type="NCBI Taxonomy" id="680378"/>
    <lineage>
        <taxon>Bacteria</taxon>
        <taxon>Bacillati</taxon>
        <taxon>Bacillota</taxon>
        <taxon>Clostridia</taxon>
        <taxon>Lachnospirales</taxon>
        <taxon>Natranaerovirgaceae</taxon>
        <taxon>Natranaerovirga</taxon>
    </lineage>
</organism>
<evidence type="ECO:0000256" key="7">
    <source>
        <dbReference type="ARBA" id="ARBA00022729"/>
    </source>
</evidence>
<evidence type="ECO:0000256" key="14">
    <source>
        <dbReference type="PIRSR" id="PIRSR618044-2"/>
    </source>
</evidence>
<keyword evidence="18" id="KW-1185">Reference proteome</keyword>
<keyword evidence="10" id="KW-0573">Peptidoglycan synthesis</keyword>
<dbReference type="Pfam" id="PF00768">
    <property type="entry name" value="Peptidase_S11"/>
    <property type="match status" value="1"/>
</dbReference>
<dbReference type="PRINTS" id="PR00725">
    <property type="entry name" value="DADACBPTASE1"/>
</dbReference>
<evidence type="ECO:0000313" key="17">
    <source>
        <dbReference type="EMBL" id="TCK97980.1"/>
    </source>
</evidence>
<dbReference type="InterPro" id="IPR001967">
    <property type="entry name" value="Peptidase_S11_N"/>
</dbReference>
<dbReference type="PANTHER" id="PTHR21581">
    <property type="entry name" value="D-ALANYL-D-ALANINE CARBOXYPEPTIDASE"/>
    <property type="match status" value="1"/>
</dbReference>
<dbReference type="Pfam" id="PF07943">
    <property type="entry name" value="PBP5_C"/>
    <property type="match status" value="1"/>
</dbReference>
<accession>A0A4R1MZE4</accession>
<dbReference type="RefSeq" id="WP_132279704.1">
    <property type="nucleotide sequence ID" value="NZ_SMGQ01000011.1"/>
</dbReference>
<keyword evidence="5 17" id="KW-0121">Carboxypeptidase</keyword>
<dbReference type="InterPro" id="IPR018044">
    <property type="entry name" value="Peptidase_S11"/>
</dbReference>
<evidence type="ECO:0000256" key="4">
    <source>
        <dbReference type="ARBA" id="ARBA00012448"/>
    </source>
</evidence>
<name>A0A4R1MZE4_9FIRM</name>
<evidence type="ECO:0000256" key="12">
    <source>
        <dbReference type="ARBA" id="ARBA00034000"/>
    </source>
</evidence>
<keyword evidence="7" id="KW-0732">Signal</keyword>
<sequence length="383" mass="43321">MKSFYNRTVKIVIAILLIIVSLNHIILAEEDITNLYAHAAILIDGNNGRILWENNGMEQRSMASTTKIMTAMIALEYGNLEEEVVVSKKASLAPEVKLHIREGEKYKLGDLLYALMLESSNDVAIAIAEHVGGSVEDFCEMMTVKAHTIGAVNTSYKTPNGLDAEGHFSTAYDLALIARYALENDEFRALINTRQKEFFELTNNRHIMVHNKNAFLDMMDGAIGVKTGFTNQAGYCFVGAVEKDDQYFISVVLAAGWPPHRSYKWQDTRKIMAYGIHNYEYKEIIEEKIMIEPLNVIDGKEEKVKVELNHQLGLLLKEEEIVNQKLVVPTSISAPIQENVTIGYLNVYIDNELYAMLPVKTVEAVEKIDFRFCLDIILEMFLL</sequence>
<evidence type="ECO:0000256" key="9">
    <source>
        <dbReference type="ARBA" id="ARBA00022960"/>
    </source>
</evidence>
<dbReference type="EC" id="3.4.16.4" evidence="4"/>
<dbReference type="SUPFAM" id="SSF56601">
    <property type="entry name" value="beta-lactamase/transpeptidase-like"/>
    <property type="match status" value="1"/>
</dbReference>
<feature type="binding site" evidence="14">
    <location>
        <position position="226"/>
    </location>
    <ligand>
        <name>substrate</name>
    </ligand>
</feature>
<feature type="active site" description="Acyl-ester intermediate" evidence="13">
    <location>
        <position position="64"/>
    </location>
</feature>
<dbReference type="InterPro" id="IPR037167">
    <property type="entry name" value="Peptidase_S11_C_sf"/>
</dbReference>
<comment type="caution">
    <text evidence="17">The sequence shown here is derived from an EMBL/GenBank/DDBJ whole genome shotgun (WGS) entry which is preliminary data.</text>
</comment>
<evidence type="ECO:0000256" key="1">
    <source>
        <dbReference type="ARBA" id="ARBA00003217"/>
    </source>
</evidence>
<dbReference type="PANTHER" id="PTHR21581:SF33">
    <property type="entry name" value="D-ALANYL-D-ALANINE CARBOXYPEPTIDASE DACB"/>
    <property type="match status" value="1"/>
</dbReference>
<reference evidence="17 18" key="1">
    <citation type="submission" date="2019-03" db="EMBL/GenBank/DDBJ databases">
        <title>Genomic Encyclopedia of Type Strains, Phase IV (KMG-IV): sequencing the most valuable type-strain genomes for metagenomic binning, comparative biology and taxonomic classification.</title>
        <authorList>
            <person name="Goeker M."/>
        </authorList>
    </citation>
    <scope>NUCLEOTIDE SEQUENCE [LARGE SCALE GENOMIC DNA]</scope>
    <source>
        <strain evidence="17 18">DSM 24176</strain>
    </source>
</reference>
<keyword evidence="8" id="KW-0378">Hydrolase</keyword>
<keyword evidence="9" id="KW-0133">Cell shape</keyword>
<protein>
    <recommendedName>
        <fullName evidence="4">serine-type D-Ala-D-Ala carboxypeptidase</fullName>
        <ecNumber evidence="4">3.4.16.4</ecNumber>
    </recommendedName>
</protein>
<proteinExistence type="inferred from homology"/>
<gene>
    <name evidence="17" type="ORF">EDC19_0386</name>
</gene>
<dbReference type="InterPro" id="IPR015956">
    <property type="entry name" value="Peniciliin-bd_prot_C_sf"/>
</dbReference>
<dbReference type="InterPro" id="IPR012907">
    <property type="entry name" value="Peptidase_S11_C"/>
</dbReference>
<dbReference type="SMART" id="SM00936">
    <property type="entry name" value="PBP5_C"/>
    <property type="match status" value="1"/>
</dbReference>
<dbReference type="SUPFAM" id="SSF69189">
    <property type="entry name" value="Penicillin-binding protein associated domain"/>
    <property type="match status" value="1"/>
</dbReference>
<comment type="function">
    <text evidence="1">Removes C-terminal D-alanyl residues from sugar-peptide cell wall precursors.</text>
</comment>
<evidence type="ECO:0000256" key="8">
    <source>
        <dbReference type="ARBA" id="ARBA00022801"/>
    </source>
</evidence>
<dbReference type="GO" id="GO:0009002">
    <property type="term" value="F:serine-type D-Ala-D-Ala carboxypeptidase activity"/>
    <property type="evidence" value="ECO:0007669"/>
    <property type="project" value="UniProtKB-EC"/>
</dbReference>
<comment type="catalytic activity">
    <reaction evidence="12">
        <text>Preferential cleavage: (Ac)2-L-Lys-D-Ala-|-D-Ala. Also transpeptidation of peptidyl-alanyl moieties that are N-acyl substituents of D-alanine.</text>
        <dbReference type="EC" id="3.4.16.4"/>
    </reaction>
</comment>
<dbReference type="EMBL" id="SMGQ01000011">
    <property type="protein sequence ID" value="TCK97980.1"/>
    <property type="molecule type" value="Genomic_DNA"/>
</dbReference>
<evidence type="ECO:0000259" key="16">
    <source>
        <dbReference type="SMART" id="SM00936"/>
    </source>
</evidence>
<evidence type="ECO:0000256" key="15">
    <source>
        <dbReference type="RuleBase" id="RU004016"/>
    </source>
</evidence>
<dbReference type="Gene3D" id="2.60.410.10">
    <property type="entry name" value="D-Ala-D-Ala carboxypeptidase, C-terminal domain"/>
    <property type="match status" value="1"/>
</dbReference>
<dbReference type="AlphaFoldDB" id="A0A4R1MZE4"/>
<dbReference type="GO" id="GO:0006508">
    <property type="term" value="P:proteolysis"/>
    <property type="evidence" value="ECO:0007669"/>
    <property type="project" value="UniProtKB-KW"/>
</dbReference>
<evidence type="ECO:0000256" key="6">
    <source>
        <dbReference type="ARBA" id="ARBA00022670"/>
    </source>
</evidence>
<evidence type="ECO:0000256" key="5">
    <source>
        <dbReference type="ARBA" id="ARBA00022645"/>
    </source>
</evidence>
<evidence type="ECO:0000256" key="13">
    <source>
        <dbReference type="PIRSR" id="PIRSR618044-1"/>
    </source>
</evidence>
<dbReference type="InterPro" id="IPR012338">
    <property type="entry name" value="Beta-lactam/transpept-like"/>
</dbReference>
<dbReference type="UniPathway" id="UPA00219"/>
<dbReference type="OrthoDB" id="9791132at2"/>
<evidence type="ECO:0000256" key="11">
    <source>
        <dbReference type="ARBA" id="ARBA00023316"/>
    </source>
</evidence>
<feature type="domain" description="Peptidase S11 D-Ala-D-Ala carboxypeptidase A C-terminal" evidence="16">
    <location>
        <begin position="279"/>
        <end position="367"/>
    </location>
</feature>
<comment type="pathway">
    <text evidence="2">Cell wall biogenesis; peptidoglycan biosynthesis.</text>
</comment>
<dbReference type="GO" id="GO:0071555">
    <property type="term" value="P:cell wall organization"/>
    <property type="evidence" value="ECO:0007669"/>
    <property type="project" value="UniProtKB-KW"/>
</dbReference>